<evidence type="ECO:0000256" key="6">
    <source>
        <dbReference type="SAM" id="Phobius"/>
    </source>
</evidence>
<evidence type="ECO:0000256" key="1">
    <source>
        <dbReference type="ARBA" id="ARBA00004162"/>
    </source>
</evidence>
<accession>A0A1J5Q1E6</accession>
<dbReference type="InterPro" id="IPR007168">
    <property type="entry name" value="Phageshock_PspC_N"/>
</dbReference>
<dbReference type="InterPro" id="IPR052027">
    <property type="entry name" value="PspC"/>
</dbReference>
<name>A0A1J5Q1E6_9ZZZZ</name>
<evidence type="ECO:0000313" key="8">
    <source>
        <dbReference type="EMBL" id="OIQ77088.1"/>
    </source>
</evidence>
<organism evidence="8">
    <name type="scientific">mine drainage metagenome</name>
    <dbReference type="NCBI Taxonomy" id="410659"/>
    <lineage>
        <taxon>unclassified sequences</taxon>
        <taxon>metagenomes</taxon>
        <taxon>ecological metagenomes</taxon>
    </lineage>
</organism>
<evidence type="ECO:0000259" key="7">
    <source>
        <dbReference type="Pfam" id="PF04024"/>
    </source>
</evidence>
<reference evidence="8" key="1">
    <citation type="submission" date="2016-10" db="EMBL/GenBank/DDBJ databases">
        <title>Sequence of Gallionella enrichment culture.</title>
        <authorList>
            <person name="Poehlein A."/>
            <person name="Muehling M."/>
            <person name="Daniel R."/>
        </authorList>
    </citation>
    <scope>NUCLEOTIDE SEQUENCE</scope>
</reference>
<dbReference type="AlphaFoldDB" id="A0A1J5Q1E6"/>
<gene>
    <name evidence="8" type="ORF">GALL_412210</name>
</gene>
<feature type="transmembrane region" description="Helical" evidence="6">
    <location>
        <begin position="42"/>
        <end position="66"/>
    </location>
</feature>
<dbReference type="PANTHER" id="PTHR33885:SF3">
    <property type="entry name" value="PHAGE SHOCK PROTEIN C"/>
    <property type="match status" value="1"/>
</dbReference>
<feature type="domain" description="Phage shock protein PspC N-terminal" evidence="7">
    <location>
        <begin position="12"/>
        <end position="68"/>
    </location>
</feature>
<keyword evidence="4 6" id="KW-1133">Transmembrane helix</keyword>
<evidence type="ECO:0000256" key="2">
    <source>
        <dbReference type="ARBA" id="ARBA00022475"/>
    </source>
</evidence>
<evidence type="ECO:0000256" key="4">
    <source>
        <dbReference type="ARBA" id="ARBA00022989"/>
    </source>
</evidence>
<comment type="subcellular location">
    <subcellularLocation>
        <location evidence="1">Cell membrane</location>
        <topology evidence="1">Single-pass membrane protein</topology>
    </subcellularLocation>
</comment>
<dbReference type="EMBL" id="MLJW01001698">
    <property type="protein sequence ID" value="OIQ77088.1"/>
    <property type="molecule type" value="Genomic_DNA"/>
</dbReference>
<comment type="caution">
    <text evidence="8">The sequence shown here is derived from an EMBL/GenBank/DDBJ whole genome shotgun (WGS) entry which is preliminary data.</text>
</comment>
<keyword evidence="2" id="KW-1003">Cell membrane</keyword>
<dbReference type="PANTHER" id="PTHR33885">
    <property type="entry name" value="PHAGE SHOCK PROTEIN C"/>
    <property type="match status" value="1"/>
</dbReference>
<evidence type="ECO:0000256" key="3">
    <source>
        <dbReference type="ARBA" id="ARBA00022692"/>
    </source>
</evidence>
<evidence type="ECO:0000256" key="5">
    <source>
        <dbReference type="ARBA" id="ARBA00023136"/>
    </source>
</evidence>
<dbReference type="GO" id="GO:0005886">
    <property type="term" value="C:plasma membrane"/>
    <property type="evidence" value="ECO:0007669"/>
    <property type="project" value="UniProtKB-SubCell"/>
</dbReference>
<proteinExistence type="predicted"/>
<keyword evidence="3 6" id="KW-0812">Transmembrane</keyword>
<sequence length="69" mass="7747">MNSIHEAMGREGLYRPREGRVLGGVCAGLGRRFGLDPWPARLLFILLLMIIPGSQILIYPVLWILMPSD</sequence>
<keyword evidence="5 6" id="KW-0472">Membrane</keyword>
<protein>
    <submittedName>
        <fullName evidence="8">PspC domain protein</fullName>
    </submittedName>
</protein>
<dbReference type="Pfam" id="PF04024">
    <property type="entry name" value="PspC"/>
    <property type="match status" value="1"/>
</dbReference>